<gene>
    <name evidence="1" type="ORF">LXN57_23900</name>
</gene>
<accession>A0ABT0Y3K4</accession>
<comment type="caution">
    <text evidence="1">The sequence shown here is derived from an EMBL/GenBank/DDBJ whole genome shotgun (WGS) entry which is preliminary data.</text>
</comment>
<organism evidence="1 2">
    <name type="scientific">Paractinoplanes hotanensis</name>
    <dbReference type="NCBI Taxonomy" id="2906497"/>
    <lineage>
        <taxon>Bacteria</taxon>
        <taxon>Bacillati</taxon>
        <taxon>Actinomycetota</taxon>
        <taxon>Actinomycetes</taxon>
        <taxon>Micromonosporales</taxon>
        <taxon>Micromonosporaceae</taxon>
        <taxon>Paractinoplanes</taxon>
    </lineage>
</organism>
<dbReference type="RefSeq" id="WP_251800411.1">
    <property type="nucleotide sequence ID" value="NZ_JAMQOL010000034.1"/>
</dbReference>
<keyword evidence="2" id="KW-1185">Reference proteome</keyword>
<protein>
    <submittedName>
        <fullName evidence="1">Uncharacterized protein</fullName>
    </submittedName>
</protein>
<name>A0ABT0Y3K4_9ACTN</name>
<dbReference type="EMBL" id="JAMQOL010000034">
    <property type="protein sequence ID" value="MCM4080626.1"/>
    <property type="molecule type" value="Genomic_DNA"/>
</dbReference>
<evidence type="ECO:0000313" key="2">
    <source>
        <dbReference type="Proteomes" id="UP001523216"/>
    </source>
</evidence>
<sequence>MRRDELIKALEAQPHDTDIQVDISDFLLDVVRVSYNEERAAIVLSIAAEDLEDVVFHLARRPWRHDR</sequence>
<proteinExistence type="predicted"/>
<evidence type="ECO:0000313" key="1">
    <source>
        <dbReference type="EMBL" id="MCM4080626.1"/>
    </source>
</evidence>
<dbReference type="Proteomes" id="UP001523216">
    <property type="component" value="Unassembled WGS sequence"/>
</dbReference>
<reference evidence="1 2" key="1">
    <citation type="submission" date="2022-06" db="EMBL/GenBank/DDBJ databases">
        <title>Actinoplanes abujensis sp. nov., isolated from Nigerian arid soil.</title>
        <authorList>
            <person name="Ding P."/>
        </authorList>
    </citation>
    <scope>NUCLEOTIDE SEQUENCE [LARGE SCALE GENOMIC DNA]</scope>
    <source>
        <strain evidence="2">TRM88002</strain>
    </source>
</reference>